<dbReference type="EMBL" id="BARS01020334">
    <property type="protein sequence ID" value="GAG06063.1"/>
    <property type="molecule type" value="Genomic_DNA"/>
</dbReference>
<comment type="caution">
    <text evidence="1">The sequence shown here is derived from an EMBL/GenBank/DDBJ whole genome shotgun (WGS) entry which is preliminary data.</text>
</comment>
<feature type="non-terminal residue" evidence="1">
    <location>
        <position position="50"/>
    </location>
</feature>
<proteinExistence type="predicted"/>
<name>X0V0L0_9ZZZZ</name>
<sequence>MSQKRNKVTILVARIMGRLKKSLIFSSLIVLLTLEALAYPVFSLTFNGKY</sequence>
<protein>
    <submittedName>
        <fullName evidence="1">Uncharacterized protein</fullName>
    </submittedName>
</protein>
<dbReference type="AlphaFoldDB" id="X0V0L0"/>
<evidence type="ECO:0000313" key="1">
    <source>
        <dbReference type="EMBL" id="GAG06063.1"/>
    </source>
</evidence>
<organism evidence="1">
    <name type="scientific">marine sediment metagenome</name>
    <dbReference type="NCBI Taxonomy" id="412755"/>
    <lineage>
        <taxon>unclassified sequences</taxon>
        <taxon>metagenomes</taxon>
        <taxon>ecological metagenomes</taxon>
    </lineage>
</organism>
<accession>X0V0L0</accession>
<reference evidence="1" key="1">
    <citation type="journal article" date="2014" name="Front. Microbiol.">
        <title>High frequency of phylogenetically diverse reductive dehalogenase-homologous genes in deep subseafloor sedimentary metagenomes.</title>
        <authorList>
            <person name="Kawai M."/>
            <person name="Futagami T."/>
            <person name="Toyoda A."/>
            <person name="Takaki Y."/>
            <person name="Nishi S."/>
            <person name="Hori S."/>
            <person name="Arai W."/>
            <person name="Tsubouchi T."/>
            <person name="Morono Y."/>
            <person name="Uchiyama I."/>
            <person name="Ito T."/>
            <person name="Fujiyama A."/>
            <person name="Inagaki F."/>
            <person name="Takami H."/>
        </authorList>
    </citation>
    <scope>NUCLEOTIDE SEQUENCE</scope>
    <source>
        <strain evidence="1">Expedition CK06-06</strain>
    </source>
</reference>
<gene>
    <name evidence="1" type="ORF">S01H1_32801</name>
</gene>